<evidence type="ECO:0000256" key="8">
    <source>
        <dbReference type="ARBA" id="ARBA00022833"/>
    </source>
</evidence>
<dbReference type="STRING" id="574566.I0Z8V8"/>
<organism evidence="11 12">
    <name type="scientific">Coccomyxa subellipsoidea (strain C-169)</name>
    <name type="common">Green microalga</name>
    <dbReference type="NCBI Taxonomy" id="574566"/>
    <lineage>
        <taxon>Eukaryota</taxon>
        <taxon>Viridiplantae</taxon>
        <taxon>Chlorophyta</taxon>
        <taxon>core chlorophytes</taxon>
        <taxon>Trebouxiophyceae</taxon>
        <taxon>Trebouxiophyceae incertae sedis</taxon>
        <taxon>Coccomyxaceae</taxon>
        <taxon>Coccomyxa</taxon>
        <taxon>Coccomyxa subellipsoidea</taxon>
    </lineage>
</organism>
<dbReference type="CDD" id="cd07717">
    <property type="entry name" value="RNaseZ_ZiPD-like_MBL-fold"/>
    <property type="match status" value="1"/>
</dbReference>
<protein>
    <submittedName>
        <fullName evidence="11">Metallo-hydrolase/oxidoreductase</fullName>
    </submittedName>
</protein>
<comment type="cofactor">
    <cofactor evidence="1">
        <name>Zn(2+)</name>
        <dbReference type="ChEBI" id="CHEBI:29105"/>
    </cofactor>
</comment>
<comment type="subunit">
    <text evidence="2">Homodimer.</text>
</comment>
<proteinExistence type="inferred from homology"/>
<dbReference type="InterPro" id="IPR036866">
    <property type="entry name" value="RibonucZ/Hydroxyglut_hydro"/>
</dbReference>
<dbReference type="KEGG" id="csl:COCSUDRAFT_38841"/>
<dbReference type="PANTHER" id="PTHR46018">
    <property type="entry name" value="ZINC PHOSPHODIESTERASE ELAC PROTEIN 1"/>
    <property type="match status" value="1"/>
</dbReference>
<keyword evidence="6" id="KW-0255">Endonuclease</keyword>
<dbReference type="OrthoDB" id="527344at2759"/>
<evidence type="ECO:0000313" key="11">
    <source>
        <dbReference type="EMBL" id="EIE27077.1"/>
    </source>
</evidence>
<dbReference type="SUPFAM" id="SSF56281">
    <property type="entry name" value="Metallo-hydrolase/oxidoreductase"/>
    <property type="match status" value="1"/>
</dbReference>
<evidence type="ECO:0000256" key="4">
    <source>
        <dbReference type="ARBA" id="ARBA00022722"/>
    </source>
</evidence>
<dbReference type="Proteomes" id="UP000007264">
    <property type="component" value="Unassembled WGS sequence"/>
</dbReference>
<keyword evidence="4" id="KW-0540">Nuclease</keyword>
<dbReference type="GO" id="GO:0046872">
    <property type="term" value="F:metal ion binding"/>
    <property type="evidence" value="ECO:0007669"/>
    <property type="project" value="UniProtKB-KW"/>
</dbReference>
<keyword evidence="7" id="KW-0378">Hydrolase</keyword>
<dbReference type="HAMAP" id="MF_01818">
    <property type="entry name" value="RNase_Z_BN"/>
    <property type="match status" value="1"/>
</dbReference>
<dbReference type="AlphaFoldDB" id="I0Z8V8"/>
<keyword evidence="8" id="KW-0862">Zinc</keyword>
<dbReference type="EMBL" id="AGSI01000001">
    <property type="protein sequence ID" value="EIE27077.1"/>
    <property type="molecule type" value="Genomic_DNA"/>
</dbReference>
<dbReference type="InterPro" id="IPR001279">
    <property type="entry name" value="Metallo-B-lactamas"/>
</dbReference>
<evidence type="ECO:0000256" key="7">
    <source>
        <dbReference type="ARBA" id="ARBA00022801"/>
    </source>
</evidence>
<keyword evidence="12" id="KW-1185">Reference proteome</keyword>
<evidence type="ECO:0000256" key="3">
    <source>
        <dbReference type="ARBA" id="ARBA00022694"/>
    </source>
</evidence>
<feature type="domain" description="Metallo-beta-lactamase" evidence="10">
    <location>
        <begin position="18"/>
        <end position="181"/>
    </location>
</feature>
<accession>I0Z8V8</accession>
<dbReference type="GO" id="GO:0005634">
    <property type="term" value="C:nucleus"/>
    <property type="evidence" value="ECO:0007669"/>
    <property type="project" value="TreeGrafter"/>
</dbReference>
<evidence type="ECO:0000256" key="1">
    <source>
        <dbReference type="ARBA" id="ARBA00001947"/>
    </source>
</evidence>
<dbReference type="Pfam" id="PF23023">
    <property type="entry name" value="Anti-Pycsar_Apyc1"/>
    <property type="match status" value="1"/>
</dbReference>
<gene>
    <name evidence="11" type="ORF">COCSUDRAFT_38841</name>
</gene>
<comment type="caution">
    <text evidence="11">The sequence shown here is derived from an EMBL/GenBank/DDBJ whole genome shotgun (WGS) entry which is preliminary data.</text>
</comment>
<evidence type="ECO:0000256" key="9">
    <source>
        <dbReference type="SAM" id="MobiDB-lite"/>
    </source>
</evidence>
<dbReference type="PANTHER" id="PTHR46018:SF2">
    <property type="entry name" value="ZINC PHOSPHODIESTERASE ELAC PROTEIN 1"/>
    <property type="match status" value="1"/>
</dbReference>
<keyword evidence="5" id="KW-0479">Metal-binding</keyword>
<dbReference type="eggNOG" id="KOG2121">
    <property type="taxonomic scope" value="Eukaryota"/>
</dbReference>
<reference evidence="11 12" key="1">
    <citation type="journal article" date="2012" name="Genome Biol.">
        <title>The genome of the polar eukaryotic microalga coccomyxa subellipsoidea reveals traits of cold adaptation.</title>
        <authorList>
            <person name="Blanc G."/>
            <person name="Agarkova I."/>
            <person name="Grimwood J."/>
            <person name="Kuo A."/>
            <person name="Brueggeman A."/>
            <person name="Dunigan D."/>
            <person name="Gurnon J."/>
            <person name="Ladunga I."/>
            <person name="Lindquist E."/>
            <person name="Lucas S."/>
            <person name="Pangilinan J."/>
            <person name="Proschold T."/>
            <person name="Salamov A."/>
            <person name="Schmutz J."/>
            <person name="Weeks D."/>
            <person name="Yamada T."/>
            <person name="Claverie J.M."/>
            <person name="Grigoriev I."/>
            <person name="Van Etten J."/>
            <person name="Lomsadze A."/>
            <person name="Borodovsky M."/>
        </authorList>
    </citation>
    <scope>NUCLEOTIDE SEQUENCE [LARGE SCALE GENOMIC DNA]</scope>
    <source>
        <strain evidence="11 12">C-169</strain>
    </source>
</reference>
<dbReference type="RefSeq" id="XP_005651621.1">
    <property type="nucleotide sequence ID" value="XM_005651564.1"/>
</dbReference>
<dbReference type="Gene3D" id="3.60.15.10">
    <property type="entry name" value="Ribonuclease Z/Hydroxyacylglutathione hydrolase-like"/>
    <property type="match status" value="1"/>
</dbReference>
<evidence type="ECO:0000256" key="5">
    <source>
        <dbReference type="ARBA" id="ARBA00022723"/>
    </source>
</evidence>
<dbReference type="InterPro" id="IPR013471">
    <property type="entry name" value="RNase_Z/BN"/>
</dbReference>
<dbReference type="GeneID" id="17045092"/>
<evidence type="ECO:0000313" key="12">
    <source>
        <dbReference type="Proteomes" id="UP000007264"/>
    </source>
</evidence>
<keyword evidence="3" id="KW-0819">tRNA processing</keyword>
<sequence>MAVTWLGTSSGAPTLKRNVSCISLRLPHSTFLVDAGEGSCRQLEMAGMDAVRVKKLFITHMHGDHCFGIGGLLRAVSAAREGTPSADVPFTVYGPPGLHKLVTAALGFDERPLAMPLMVVELTVDPAKGHAPRPAGEISHVDQGRVKFATLAPDRTPDAEAALRRAPDQRRRSNRQMSVEHAVEVIEGLAWTIPCEDGITVTAAQLQHRVPCWGYVFQEAGLPPVPDQALMASAGVDEEAVREAMRQGPSAPVALPGGQAVPVRSLVRPPRRGRKVVLLGDTCNSRAILRVGQGADLLSHEATFTADMREKAHIAQHSTAPMAGAFARALGAQTLVLTHFSGRFNDWRGKPGAGEEDALPSDIQMLRRQAMTAYGSSSIYMAQDFYTHHVPLPVPGAASKRTQAPQGAAKQPQRQQRVAA</sequence>
<name>I0Z8V8_COCSC</name>
<dbReference type="SMART" id="SM00849">
    <property type="entry name" value="Lactamase_B"/>
    <property type="match status" value="1"/>
</dbReference>
<evidence type="ECO:0000256" key="6">
    <source>
        <dbReference type="ARBA" id="ARBA00022759"/>
    </source>
</evidence>
<evidence type="ECO:0000256" key="2">
    <source>
        <dbReference type="ARBA" id="ARBA00011738"/>
    </source>
</evidence>
<feature type="region of interest" description="Disordered" evidence="9">
    <location>
        <begin position="393"/>
        <end position="420"/>
    </location>
</feature>
<dbReference type="GO" id="GO:0042781">
    <property type="term" value="F:3'-tRNA processing endoribonuclease activity"/>
    <property type="evidence" value="ECO:0007669"/>
    <property type="project" value="TreeGrafter"/>
</dbReference>
<evidence type="ECO:0000259" key="10">
    <source>
        <dbReference type="SMART" id="SM00849"/>
    </source>
</evidence>